<feature type="binding site" evidence="7">
    <location>
        <position position="170"/>
    </location>
    <ligand>
        <name>substrate</name>
    </ligand>
</feature>
<dbReference type="SUPFAM" id="SSF51735">
    <property type="entry name" value="NAD(P)-binding Rossmann-fold domains"/>
    <property type="match status" value="1"/>
</dbReference>
<evidence type="ECO:0000256" key="5">
    <source>
        <dbReference type="ARBA" id="ARBA00023211"/>
    </source>
</evidence>
<dbReference type="PANTHER" id="PTHR32092:SF5">
    <property type="entry name" value="6-PHOSPHO-BETA-GLUCOSIDASE"/>
    <property type="match status" value="1"/>
</dbReference>
<evidence type="ECO:0000256" key="2">
    <source>
        <dbReference type="ARBA" id="ARBA00022723"/>
    </source>
</evidence>
<keyword evidence="8" id="KW-0533">Nickel</keyword>
<dbReference type="Gene3D" id="3.90.110.10">
    <property type="entry name" value="Lactate dehydrogenase/glycoside hydrolase, family 4, C-terminal"/>
    <property type="match status" value="1"/>
</dbReference>
<comment type="similarity">
    <text evidence="1 10">Belongs to the glycosyl hydrolase 4 family.</text>
</comment>
<comment type="cofactor">
    <cofactor evidence="10">
        <name>NAD(+)</name>
        <dbReference type="ChEBI" id="CHEBI:57540"/>
    </cofactor>
    <text evidence="10">Binds 1 NAD(+) per subunit.</text>
</comment>
<accession>E7FXF1</accession>
<keyword evidence="8" id="KW-0408">Iron</keyword>
<evidence type="ECO:0000256" key="7">
    <source>
        <dbReference type="PIRSR" id="PIRSR601088-2"/>
    </source>
</evidence>
<dbReference type="EMBL" id="ACLK02000003">
    <property type="protein sequence ID" value="EFY08175.1"/>
    <property type="molecule type" value="Genomic_DNA"/>
</dbReference>
<keyword evidence="13" id="KW-1185">Reference proteome</keyword>
<evidence type="ECO:0000256" key="1">
    <source>
        <dbReference type="ARBA" id="ARBA00010141"/>
    </source>
</evidence>
<keyword evidence="2 8" id="KW-0479">Metal-binding</keyword>
<dbReference type="PRINTS" id="PR00732">
    <property type="entry name" value="GLHYDRLASE4"/>
</dbReference>
<evidence type="ECO:0000256" key="8">
    <source>
        <dbReference type="PIRSR" id="PIRSR601088-3"/>
    </source>
</evidence>
<dbReference type="InterPro" id="IPR019802">
    <property type="entry name" value="GlycHydrolase_4_CS"/>
</dbReference>
<dbReference type="InterPro" id="IPR001088">
    <property type="entry name" value="Glyco_hydro_4"/>
</dbReference>
<comment type="caution">
    <text evidence="12">The sequence shown here is derived from an EMBL/GenBank/DDBJ whole genome shotgun (WGS) entry which is preliminary data.</text>
</comment>
<evidence type="ECO:0000313" key="12">
    <source>
        <dbReference type="EMBL" id="EFY08175.1"/>
    </source>
</evidence>
<dbReference type="Gene3D" id="3.40.50.720">
    <property type="entry name" value="NAD(P)-binding Rossmann-like Domain"/>
    <property type="match status" value="1"/>
</dbReference>
<evidence type="ECO:0000259" key="11">
    <source>
        <dbReference type="Pfam" id="PF11975"/>
    </source>
</evidence>
<dbReference type="AlphaFoldDB" id="E7FXF1"/>
<dbReference type="EC" id="3.2.1.86" evidence="12"/>
<evidence type="ECO:0000256" key="9">
    <source>
        <dbReference type="PIRSR" id="PIRSR601088-4"/>
    </source>
</evidence>
<feature type="domain" description="Glycosyl hydrolase family 4 C-terminal" evidence="11">
    <location>
        <begin position="219"/>
        <end position="437"/>
    </location>
</feature>
<dbReference type="PROSITE" id="PS01324">
    <property type="entry name" value="GLYCOSYL_HYDROL_F4"/>
    <property type="match status" value="1"/>
</dbReference>
<sequence length="479" mass="54215">MWFIVRRLNKGYNLNTKEATMTKKIKIVTIGGGSSYTPELMEGFIKRSDQIDISELWLVDVEEGKEKLEIVGAMAQRMVEAAGLDWKVKLTLDRREALKDADFVTTQFRVGQLEARKRDERIPGKYGSLGQETNGAGGIFKAFRTIPVILDIIKDMETLCPNAWLINFTNPAGIITEAAIKWGGWKRTIGLCNIPVGCTKINHEAMGYDENANVLFEKFAGLNHFHWHRVWDQDGTEVTQMLIERLFDPSSAFSKVQEVKNITPIPYNLDQLKDLGMIPCSYHRYYYIARNMTEEFMENWTNHKTRAETVQQTEAALFELYKDPNLNYKPDELTQRGGAHYSDAACQLIASIHNDLRTVMTVSTQNNGTITDLPYDCVVEVTSVITSHGAEPFNWGSFEPAARGQLQMMKAMEETVIEAAVTGNYRKAVQAFSINPMIQGGHYTIDMLHEMLVAHKAYLPQFADKIAELESQGVKYIAD</sequence>
<protein>
    <submittedName>
        <fullName evidence="12">Family 4 glycosyl hydrolase</fullName>
        <ecNumber evidence="12">3.2.1.86</ecNumber>
    </submittedName>
</protein>
<dbReference type="GO" id="GO:0046872">
    <property type="term" value="F:metal ion binding"/>
    <property type="evidence" value="ECO:0007669"/>
    <property type="project" value="UniProtKB-KW"/>
</dbReference>
<keyword evidence="5 8" id="KW-0464">Manganese</keyword>
<feature type="binding site" evidence="8">
    <location>
        <position position="192"/>
    </location>
    <ligand>
        <name>Mn(2+)</name>
        <dbReference type="ChEBI" id="CHEBI:29035"/>
    </ligand>
</feature>
<organism evidence="12 13">
    <name type="scientific">Erysipelothrix rhusiopathiae ATCC 19414</name>
    <dbReference type="NCBI Taxonomy" id="525280"/>
    <lineage>
        <taxon>Bacteria</taxon>
        <taxon>Bacillati</taxon>
        <taxon>Bacillota</taxon>
        <taxon>Erysipelotrichia</taxon>
        <taxon>Erysipelotrichales</taxon>
        <taxon>Erysipelotrichaceae</taxon>
        <taxon>Erysipelothrix</taxon>
    </lineage>
</organism>
<feature type="binding site" evidence="7">
    <location>
        <position position="116"/>
    </location>
    <ligand>
        <name>substrate</name>
    </ligand>
</feature>
<evidence type="ECO:0000256" key="10">
    <source>
        <dbReference type="RuleBase" id="RU361152"/>
    </source>
</evidence>
<feature type="binding site" evidence="8">
    <location>
        <position position="224"/>
    </location>
    <ligand>
        <name>Mn(2+)</name>
        <dbReference type="ChEBI" id="CHEBI:29035"/>
    </ligand>
</feature>
<dbReference type="Pfam" id="PF11975">
    <property type="entry name" value="Glyco_hydro_4C"/>
    <property type="match status" value="1"/>
</dbReference>
<dbReference type="InterPro" id="IPR015955">
    <property type="entry name" value="Lactate_DH/Glyco_Ohase_4_C"/>
</dbReference>
<evidence type="ECO:0000256" key="3">
    <source>
        <dbReference type="ARBA" id="ARBA00022801"/>
    </source>
</evidence>
<dbReference type="STRING" id="1648.A2I91_07515"/>
<dbReference type="CDD" id="cd05296">
    <property type="entry name" value="GH4_P_beta_glucosidase"/>
    <property type="match status" value="1"/>
</dbReference>
<dbReference type="GO" id="GO:0008706">
    <property type="term" value="F:6-phospho-beta-glucosidase activity"/>
    <property type="evidence" value="ECO:0007669"/>
    <property type="project" value="UniProtKB-EC"/>
</dbReference>
<dbReference type="Pfam" id="PF02056">
    <property type="entry name" value="Glyco_hydro_4"/>
    <property type="match status" value="1"/>
</dbReference>
<evidence type="ECO:0000256" key="6">
    <source>
        <dbReference type="ARBA" id="ARBA00023295"/>
    </source>
</evidence>
<dbReference type="SUPFAM" id="SSF56327">
    <property type="entry name" value="LDH C-terminal domain-like"/>
    <property type="match status" value="1"/>
</dbReference>
<dbReference type="PANTHER" id="PTHR32092">
    <property type="entry name" value="6-PHOSPHO-BETA-GLUCOSIDASE-RELATED"/>
    <property type="match status" value="1"/>
</dbReference>
<reference evidence="12" key="1">
    <citation type="submission" date="2011-01" db="EMBL/GenBank/DDBJ databases">
        <authorList>
            <person name="Muzny D."/>
            <person name="Qin X."/>
            <person name="Buhay C."/>
            <person name="Dugan-Rocha S."/>
            <person name="Ding Y."/>
            <person name="Chen G."/>
            <person name="Hawes A."/>
            <person name="Holder M."/>
            <person name="Jhangiani S."/>
            <person name="Johnson A."/>
            <person name="Khan Z."/>
            <person name="Li Z."/>
            <person name="Liu W."/>
            <person name="Liu X."/>
            <person name="Perez L."/>
            <person name="Shen H."/>
            <person name="Wang Q."/>
            <person name="Watt J."/>
            <person name="Xi L."/>
            <person name="Xin Y."/>
            <person name="Zhou J."/>
            <person name="Deng J."/>
            <person name="Jiang H."/>
            <person name="Liu Y."/>
            <person name="Qu J."/>
            <person name="Song X.-Z."/>
            <person name="Zhang L."/>
            <person name="Villasana D."/>
            <person name="Johnson A."/>
            <person name="Liu J."/>
            <person name="Liyanage D."/>
            <person name="Lorensuhewa L."/>
            <person name="Robinson T."/>
            <person name="Song A."/>
            <person name="Song B.-B."/>
            <person name="Dinh H."/>
            <person name="Thornton R."/>
            <person name="Coyle M."/>
            <person name="Francisco L."/>
            <person name="Jackson L."/>
            <person name="Javaid M."/>
            <person name="Korchina V."/>
            <person name="Kovar C."/>
            <person name="Mata R."/>
            <person name="Mathew T."/>
            <person name="Ngo R."/>
            <person name="Nguyen L."/>
            <person name="Nguyen N."/>
            <person name="Okwuonu G."/>
            <person name="Ongeri F."/>
            <person name="Pham C."/>
            <person name="Simmons D."/>
            <person name="Wilczek-Boney K."/>
            <person name="Hale W."/>
            <person name="Jakkamsetti A."/>
            <person name="Pham P."/>
            <person name="Ruth R."/>
            <person name="San Lucas F."/>
            <person name="Warren J."/>
            <person name="Zhang J."/>
            <person name="Zhao Z."/>
            <person name="Zhou C."/>
            <person name="Zhu D."/>
            <person name="Lee S."/>
            <person name="Bess C."/>
            <person name="Blankenburg K."/>
            <person name="Forbes L."/>
            <person name="Fu Q."/>
            <person name="Gubbala S."/>
            <person name="Hirani K."/>
            <person name="Jayaseelan J.C."/>
            <person name="Lara F."/>
            <person name="Munidasa M."/>
            <person name="Palculict T."/>
            <person name="Patil S."/>
            <person name="Pu L.-L."/>
            <person name="Saada N."/>
            <person name="Tang L."/>
            <person name="Weissenberger G."/>
            <person name="Zhu Y."/>
            <person name="Hemphill L."/>
            <person name="Shang Y."/>
            <person name="Youmans B."/>
            <person name="Ayvaz T."/>
            <person name="Ross M."/>
            <person name="Santibanez J."/>
            <person name="Aqrawi P."/>
            <person name="Gross S."/>
            <person name="Joshi V."/>
            <person name="Fowler G."/>
            <person name="Nazareth L."/>
            <person name="Reid J."/>
            <person name="Worley K."/>
            <person name="Petrosino J."/>
            <person name="Highlander S."/>
            <person name="Gibbs R."/>
        </authorList>
    </citation>
    <scope>NUCLEOTIDE SEQUENCE [LARGE SCALE GENOMIC DNA]</scope>
    <source>
        <strain evidence="12">ATCC 19414</strain>
    </source>
</reference>
<dbReference type="Proteomes" id="UP000003028">
    <property type="component" value="Unassembled WGS sequence"/>
</dbReference>
<keyword evidence="4 10" id="KW-0520">NAD</keyword>
<evidence type="ECO:0000256" key="4">
    <source>
        <dbReference type="ARBA" id="ARBA00023027"/>
    </source>
</evidence>
<name>E7FXF1_ERYRH</name>
<keyword evidence="6 10" id="KW-0326">Glycosidase</keyword>
<dbReference type="InterPro" id="IPR022616">
    <property type="entry name" value="Glyco_hydro_4_C"/>
</dbReference>
<proteinExistence type="inferred from homology"/>
<evidence type="ECO:0000313" key="13">
    <source>
        <dbReference type="Proteomes" id="UP000003028"/>
    </source>
</evidence>
<keyword evidence="3 10" id="KW-0378">Hydrolase</keyword>
<gene>
    <name evidence="12" type="primary">chbF</name>
    <name evidence="12" type="ORF">HMPREF0357_11328</name>
</gene>
<dbReference type="GO" id="GO:0016616">
    <property type="term" value="F:oxidoreductase activity, acting on the CH-OH group of donors, NAD or NADP as acceptor"/>
    <property type="evidence" value="ECO:0007669"/>
    <property type="project" value="InterPro"/>
</dbReference>
<dbReference type="GO" id="GO:0005975">
    <property type="term" value="P:carbohydrate metabolic process"/>
    <property type="evidence" value="ECO:0007669"/>
    <property type="project" value="InterPro"/>
</dbReference>
<dbReference type="InterPro" id="IPR036291">
    <property type="entry name" value="NAD(P)-bd_dom_sf"/>
</dbReference>
<feature type="site" description="Increases basicity of active site Tyr" evidence="9">
    <location>
        <position position="132"/>
    </location>
</feature>
<keyword evidence="8" id="KW-0170">Cobalt</keyword>